<feature type="non-terminal residue" evidence="2">
    <location>
        <position position="245"/>
    </location>
</feature>
<feature type="transmembrane region" description="Helical" evidence="1">
    <location>
        <begin position="141"/>
        <end position="164"/>
    </location>
</feature>
<evidence type="ECO:0000313" key="2">
    <source>
        <dbReference type="EMBL" id="KPQ42292.1"/>
    </source>
</evidence>
<evidence type="ECO:0000256" key="1">
    <source>
        <dbReference type="SAM" id="Phobius"/>
    </source>
</evidence>
<sequence length="245" mass="27480">MMPTKEYEKQINYILLGLLVLFFPFFNTNIFLLALLFFIAAIILSFVPADSQFFRFFARESDRKAGKLVSMIQLFLTTGFLLAISLVIGVDIAGVYKFPLFIIGSAFVITTFGDGIADIIHIIEKEKKKTGDDKQSNLKFYSAKSSIIFLISGSIFALFIGGWISGFTLYVPVGMLIFLSVIGTLTGALLESMTKDEDNIVIPFGSAMVMWLFYMFGYNVDAFYLMKVLVFSFVLGYLSYRAHVA</sequence>
<feature type="transmembrane region" description="Helical" evidence="1">
    <location>
        <begin position="199"/>
        <end position="216"/>
    </location>
</feature>
<feature type="transmembrane region" description="Helical" evidence="1">
    <location>
        <begin position="14"/>
        <end position="47"/>
    </location>
</feature>
<name>A0A0P7ZFF8_9EURY</name>
<feature type="transmembrane region" description="Helical" evidence="1">
    <location>
        <begin position="222"/>
        <end position="240"/>
    </location>
</feature>
<comment type="caution">
    <text evidence="2">The sequence shown here is derived from an EMBL/GenBank/DDBJ whole genome shotgun (WGS) entry which is preliminary data.</text>
</comment>
<dbReference type="AlphaFoldDB" id="A0A0P7ZFF8"/>
<accession>A0A0P7ZFF8</accession>
<proteinExistence type="predicted"/>
<protein>
    <submittedName>
        <fullName evidence="2">Integral membrane protein</fullName>
    </submittedName>
</protein>
<keyword evidence="1" id="KW-0472">Membrane</keyword>
<organism evidence="2 3">
    <name type="scientific">Candidatus Methanoperedens nitratireducens</name>
    <dbReference type="NCBI Taxonomy" id="1392998"/>
    <lineage>
        <taxon>Archaea</taxon>
        <taxon>Methanobacteriati</taxon>
        <taxon>Methanobacteriota</taxon>
        <taxon>Stenosarchaea group</taxon>
        <taxon>Methanomicrobia</taxon>
        <taxon>Methanosarcinales</taxon>
        <taxon>ANME-2 cluster</taxon>
        <taxon>Candidatus Methanoperedentaceae</taxon>
        <taxon>Candidatus Methanoperedens</taxon>
    </lineage>
</organism>
<feature type="transmembrane region" description="Helical" evidence="1">
    <location>
        <begin position="170"/>
        <end position="190"/>
    </location>
</feature>
<dbReference type="Proteomes" id="UP000050360">
    <property type="component" value="Unassembled WGS sequence"/>
</dbReference>
<gene>
    <name evidence="2" type="ORF">MPEBLZ_03153</name>
</gene>
<feature type="transmembrane region" description="Helical" evidence="1">
    <location>
        <begin position="100"/>
        <end position="120"/>
    </location>
</feature>
<dbReference type="EMBL" id="LKCM01000244">
    <property type="protein sequence ID" value="KPQ42292.1"/>
    <property type="molecule type" value="Genomic_DNA"/>
</dbReference>
<keyword evidence="1" id="KW-0812">Transmembrane</keyword>
<reference evidence="2 3" key="1">
    <citation type="submission" date="2015-09" db="EMBL/GenBank/DDBJ databases">
        <title>A metagenomics-based metabolic model of nitrate-dependent anaerobic oxidation of methane by Methanoperedens-like archaea.</title>
        <authorList>
            <person name="Arshad A."/>
            <person name="Speth D.R."/>
            <person name="De Graaf R.M."/>
            <person name="Op Den Camp H.J."/>
            <person name="Jetten M.S."/>
            <person name="Welte C.U."/>
        </authorList>
    </citation>
    <scope>NUCLEOTIDE SEQUENCE [LARGE SCALE GENOMIC DNA]</scope>
</reference>
<keyword evidence="1" id="KW-1133">Transmembrane helix</keyword>
<evidence type="ECO:0000313" key="3">
    <source>
        <dbReference type="Proteomes" id="UP000050360"/>
    </source>
</evidence>
<feature type="transmembrane region" description="Helical" evidence="1">
    <location>
        <begin position="68"/>
        <end position="88"/>
    </location>
</feature>